<dbReference type="Proteomes" id="UP000612956">
    <property type="component" value="Unassembled WGS sequence"/>
</dbReference>
<dbReference type="PANTHER" id="PTHR44688">
    <property type="entry name" value="DNA-BINDING TRANSCRIPTIONAL ACTIVATOR DEVR_DOSR"/>
    <property type="match status" value="1"/>
</dbReference>
<evidence type="ECO:0000313" key="6">
    <source>
        <dbReference type="Proteomes" id="UP000612956"/>
    </source>
</evidence>
<evidence type="ECO:0000256" key="1">
    <source>
        <dbReference type="ARBA" id="ARBA00023015"/>
    </source>
</evidence>
<dbReference type="InterPro" id="IPR059106">
    <property type="entry name" value="WHD_MalT"/>
</dbReference>
<evidence type="ECO:0000313" key="5">
    <source>
        <dbReference type="EMBL" id="GGK45651.1"/>
    </source>
</evidence>
<dbReference type="GO" id="GO:0003677">
    <property type="term" value="F:DNA binding"/>
    <property type="evidence" value="ECO:0007669"/>
    <property type="project" value="UniProtKB-KW"/>
</dbReference>
<comment type="caution">
    <text evidence="5">The sequence shown here is derived from an EMBL/GenBank/DDBJ whole genome shotgun (WGS) entry which is preliminary data.</text>
</comment>
<dbReference type="PRINTS" id="PR00038">
    <property type="entry name" value="HTHLUXR"/>
</dbReference>
<dbReference type="Pfam" id="PF25873">
    <property type="entry name" value="WHD_MalT"/>
    <property type="match status" value="1"/>
</dbReference>
<proteinExistence type="predicted"/>
<dbReference type="Pfam" id="PF00196">
    <property type="entry name" value="GerE"/>
    <property type="match status" value="1"/>
</dbReference>
<protein>
    <submittedName>
        <fullName evidence="5">LuxR family transcriptional regulator</fullName>
    </submittedName>
</protein>
<dbReference type="SMART" id="SM00382">
    <property type="entry name" value="AAA"/>
    <property type="match status" value="1"/>
</dbReference>
<evidence type="ECO:0000256" key="3">
    <source>
        <dbReference type="ARBA" id="ARBA00023163"/>
    </source>
</evidence>
<reference evidence="5" key="2">
    <citation type="submission" date="2020-09" db="EMBL/GenBank/DDBJ databases">
        <authorList>
            <person name="Sun Q."/>
            <person name="Zhou Y."/>
        </authorList>
    </citation>
    <scope>NUCLEOTIDE SEQUENCE</scope>
    <source>
        <strain evidence="5">CGMCC 4.7278</strain>
    </source>
</reference>
<dbReference type="PANTHER" id="PTHR44688:SF16">
    <property type="entry name" value="DNA-BINDING TRANSCRIPTIONAL ACTIVATOR DEVR_DOSR"/>
    <property type="match status" value="1"/>
</dbReference>
<dbReference type="AlphaFoldDB" id="A0A917V6V4"/>
<feature type="domain" description="HTH luxR-type" evidence="4">
    <location>
        <begin position="772"/>
        <end position="837"/>
    </location>
</feature>
<dbReference type="EMBL" id="BMMW01000002">
    <property type="protein sequence ID" value="GGK45651.1"/>
    <property type="molecule type" value="Genomic_DNA"/>
</dbReference>
<keyword evidence="2" id="KW-0238">DNA-binding</keyword>
<organism evidence="5 6">
    <name type="scientific">Nocardia camponoti</name>
    <dbReference type="NCBI Taxonomy" id="1616106"/>
    <lineage>
        <taxon>Bacteria</taxon>
        <taxon>Bacillati</taxon>
        <taxon>Actinomycetota</taxon>
        <taxon>Actinomycetes</taxon>
        <taxon>Mycobacteriales</taxon>
        <taxon>Nocardiaceae</taxon>
        <taxon>Nocardia</taxon>
    </lineage>
</organism>
<dbReference type="Gene3D" id="3.40.50.300">
    <property type="entry name" value="P-loop containing nucleotide triphosphate hydrolases"/>
    <property type="match status" value="1"/>
</dbReference>
<dbReference type="SUPFAM" id="SSF52540">
    <property type="entry name" value="P-loop containing nucleoside triphosphate hydrolases"/>
    <property type="match status" value="1"/>
</dbReference>
<dbReference type="InterPro" id="IPR027417">
    <property type="entry name" value="P-loop_NTPase"/>
</dbReference>
<keyword evidence="6" id="KW-1185">Reference proteome</keyword>
<dbReference type="PROSITE" id="PS50043">
    <property type="entry name" value="HTH_LUXR_2"/>
    <property type="match status" value="1"/>
</dbReference>
<dbReference type="GO" id="GO:0016887">
    <property type="term" value="F:ATP hydrolysis activity"/>
    <property type="evidence" value="ECO:0007669"/>
    <property type="project" value="InterPro"/>
</dbReference>
<dbReference type="InterPro" id="IPR036388">
    <property type="entry name" value="WH-like_DNA-bd_sf"/>
</dbReference>
<dbReference type="CDD" id="cd06170">
    <property type="entry name" value="LuxR_C_like"/>
    <property type="match status" value="1"/>
</dbReference>
<dbReference type="Gene3D" id="1.10.10.10">
    <property type="entry name" value="Winged helix-like DNA-binding domain superfamily/Winged helix DNA-binding domain"/>
    <property type="match status" value="1"/>
</dbReference>
<dbReference type="GO" id="GO:0006355">
    <property type="term" value="P:regulation of DNA-templated transcription"/>
    <property type="evidence" value="ECO:0007669"/>
    <property type="project" value="InterPro"/>
</dbReference>
<reference evidence="5" key="1">
    <citation type="journal article" date="2014" name="Int. J. Syst. Evol. Microbiol.">
        <title>Complete genome sequence of Corynebacterium casei LMG S-19264T (=DSM 44701T), isolated from a smear-ripened cheese.</title>
        <authorList>
            <consortium name="US DOE Joint Genome Institute (JGI-PGF)"/>
            <person name="Walter F."/>
            <person name="Albersmeier A."/>
            <person name="Kalinowski J."/>
            <person name="Ruckert C."/>
        </authorList>
    </citation>
    <scope>NUCLEOTIDE SEQUENCE</scope>
    <source>
        <strain evidence="5">CGMCC 4.7278</strain>
    </source>
</reference>
<accession>A0A917V6V4</accession>
<dbReference type="InterPro" id="IPR000792">
    <property type="entry name" value="Tscrpt_reg_LuxR_C"/>
</dbReference>
<dbReference type="InterPro" id="IPR016032">
    <property type="entry name" value="Sig_transdc_resp-reg_C-effctor"/>
</dbReference>
<dbReference type="RefSeq" id="WP_188828330.1">
    <property type="nucleotide sequence ID" value="NZ_BMMW01000002.1"/>
</dbReference>
<dbReference type="SMART" id="SM00421">
    <property type="entry name" value="HTH_LUXR"/>
    <property type="match status" value="1"/>
</dbReference>
<dbReference type="Pfam" id="PF13401">
    <property type="entry name" value="AAA_22"/>
    <property type="match status" value="1"/>
</dbReference>
<dbReference type="SUPFAM" id="SSF46894">
    <property type="entry name" value="C-terminal effector domain of the bipartite response regulators"/>
    <property type="match status" value="1"/>
</dbReference>
<keyword evidence="1" id="KW-0805">Transcription regulation</keyword>
<keyword evidence="3" id="KW-0804">Transcription</keyword>
<sequence>MSDNVIPELSFTPLPCAATRKFDQARAGQTVLLCAPAGTGKTVAAVAYARKVQRKSDATVGWVTVTESAFDLVTALADALGHDLPRAGLCAPTERAADVIAAMTTPTVLIIDDAHKLTDPLHLAALEFVLTHLPDNATVLLAGRFAPPLRWHTIDLAGRLTRIGTTDLALSPERIIQLFAQHGCALAPTEAAQVNELTQGWAALVRIAALYLATNPDDHATAFAALARPSHAVADFLVAELVDALSPDTLAFLLATAVPTEFCLPLAEYLAGPGTARIIDDLLRANFPIATRVHDGELWHSYHPMLRAYLLAELAHSHPDDLPGAHRRAADWFGMAGLPARALDHVLAEPGAPGLGEFVSRWGMRMVLAGSGQELLDALDHVPDLAADSFVRLLRAAVAVDTGDVAAAEVYLEAAHVNSDSPSKLVAQEWHSTLDQAISAGVAVLVGDAASLHWPTPMSTTHADLDCYAALHCGAAAVFGGEPDAGAVAVRRALVHAEQAGLDRVVVRAATVLAFAAGLAGKVGEMAAMADYAIDHALTPSARASVATEEARVLAAYAAHLRGASIDAGALPMPTVRPSDSAPDRYAELMTGLLTLDNAPDRALAATALARTLERLIAEAPLPYTTGALVVDLTGHLLRLHLVDVAKHLVDLAQRELEPSVELTIAEASLALHGQRAAGALALLEPLGPESVGKHPVSAVTVALLTGVAADRLDRARLVEESFERALLLATAEQLIRPFLDVVGVSDIVDRFGGRCGQYDSFVDRIRAARPSTPGAPQLTGTELVVLRHLPSGLTASKIATDMGVSVNTVKTHMRGIYQKLGVNARGEAIVRARGVGLL</sequence>
<evidence type="ECO:0000259" key="4">
    <source>
        <dbReference type="PROSITE" id="PS50043"/>
    </source>
</evidence>
<name>A0A917V6V4_9NOCA</name>
<dbReference type="InterPro" id="IPR049945">
    <property type="entry name" value="AAA_22"/>
</dbReference>
<dbReference type="InterPro" id="IPR003593">
    <property type="entry name" value="AAA+_ATPase"/>
</dbReference>
<gene>
    <name evidence="5" type="ORF">GCM10011591_16450</name>
</gene>
<evidence type="ECO:0000256" key="2">
    <source>
        <dbReference type="ARBA" id="ARBA00023125"/>
    </source>
</evidence>